<dbReference type="EMBL" id="WQMT02000005">
    <property type="protein sequence ID" value="KAG9223363.1"/>
    <property type="molecule type" value="Genomic_DNA"/>
</dbReference>
<evidence type="ECO:0000313" key="1">
    <source>
        <dbReference type="EMBL" id="KAG9223363.1"/>
    </source>
</evidence>
<protein>
    <submittedName>
        <fullName evidence="1">Uncharacterized protein</fullName>
    </submittedName>
</protein>
<reference evidence="1 2" key="1">
    <citation type="journal article" date="2021" name="Appl. Environ. Microbiol.">
        <title>Genetic linkage and physical mapping for an oyster mushroom Pleurotus cornucopiae and QTL analysis for the trait cap color.</title>
        <authorList>
            <person name="Zhang Y."/>
            <person name="Gao W."/>
            <person name="Sonnenberg A."/>
            <person name="Chen Q."/>
            <person name="Zhang J."/>
            <person name="Huang C."/>
        </authorList>
    </citation>
    <scope>NUCLEOTIDE SEQUENCE [LARGE SCALE GENOMIC DNA]</scope>
    <source>
        <strain evidence="1">CCMSSC00406</strain>
    </source>
</reference>
<sequence length="1835" mass="205072">MRLRSNGRASPVVGENTGPDMPGDFSPTSSPLSDPPSPVLDTQETPLAPVGRQRSLSYSDVVVGRIPRTSTASRDDIPPLGDDFVETPLEGSHREHGSDFGPFTAASHAGRARRNSIDSLSSSQAATIRLATANLSDDVRSTIQRRNESVFVSNESNSETSEVETEPAKKSISKGKGADTRNWGNVHNEADTDLQAALQASLRVAHNLNKGGEASGAQPNPGASDNIALKQELEGLRAEFEAMKVEQSSERREQRSATQRNKKMPNKLVPVTRTRLGSAPVNRLPVPTGDDDSSSSSSSDVGSEGDILPSAHIAKNSALGVAFKGLNGRRGDSPSSSSPSSGDDDSSDSSDEAAAPLMIKRRKRRRSHSKKSKKDDKRKETKLKPVPPVVYKGEPELVTFQRFRRVFGHWENWTLESFFRGLFDEVFPANFTERQRWKLKNCRQREGTSVREYIAELTEILSSIGEISERDQVVALWHGLRASIRAELYRKHLSPDKSSWKKVAFEAEIQEIAENVMGGHSRNPQGTSNMRAASSHVQRTDRGSGSSNRVRFLGRNPQNTRNSEGGTSGPRRDERRNDRSRNWGSNGNQQTSSRSTGNSSRPSQSNYHDQNTPRPVDPRRKYNLSQKEMDDLKTDKKCFYCREPGHVARQCPRAQVMSSSTNRRPPGLRSNNIDIDFEKTEALLAEARDSEVLHSMELGMVDIGEPESGTDSMPEIIDCSDTGSEYDIIDLEEGISEIQLGGETEEVYARPDTPLPRSSNVPSVPMRRVVVEDYDDSDDEDENLPPLIEVSDDEDEEANVGQAYDGRSTTVQARNDDWTELLLKFLENEKGVSSEEEAEPVVLTEAELDALDAEFDAWCKNNHDLLIGKENVHFQPAPDGETPRERLWRQHRAWFDEACHTDNRLGDGAANTFMLLMEDLRSLPFPGDKKFPAHPEFEPRFGMIRVGDEMYSLYDFAQWTNPHPEITASELLSPGFSIARWYIHELADLHNEVLDPAKYDFLDSPGLPVINDPWRDNALAYLQLYEVRDARKTGREHAGHFGRWDISECSHDGWYTISDKLLQCETKIAEDLLHNAELDLGRWYDARMAERVRNANASCCVWDGVADLRILFEPEMGGLERGLDKLAESLTTAVPIEEWPVLELNGVQVLRGTYPAVERNAAVTKDHSRLIPRPLVITVNVEGHPCRALLDSGSLGDFVSSTLVTQLRLKKYELKKCLPLQLAVQGSRSKINFGCRANIQYQDVKEERYFDVINLSNYDMILGTPWIHQHKVMLGLNPPRVVIGSAPALPLAPGEAVAKLSSQAMDLLQSDVEKARSHLLDYAKLLCVPVEDTELPPLRAINHKIPLIDVNKVYSWRPSKCPEPLREQWVAKRNAYLKTGRWRITTATNASPMLLIYKPGTSLLRCVGDLRERNLNTVKVSTPMPEIEGILRSAARKPWFSTIDLAGAYEQVRVVPEHVPRTVITTPDGNMECLVMQQGDCNAPATYQALMNHIFGAYIGRFMDVYLDDIVIYSDTLKEHVEHCKLVMDVLTKEKLYLSEGKLHFLAEELKILGRIVDHTGIRMDPHKVDKILNWKAPTNRDLLRGFLGAVGYLADDAARIRIPMGILSSLTGDRVAFRWEFTHQRAFEDVKRYIQSFREHRRIPLRYGPTEPQIWVVTDGCATGVAGAVLQGNDWKKASVAAFFSAKLSAAQQNYATHEIEMLAGVETMLRHRDILQGAKFKWLTDHKGLVHLLNQKNLTGRQARWLEKLGDFNFEPVYIPGSDNVLSDALSRIYSNDAPGTMRAASEYTIHDESAVEALRGRVTEPVDWPGGRIECGVWPPGCGSSTRSGLAG</sequence>
<accession>A0ACB7J1C5</accession>
<organism evidence="1 2">
    <name type="scientific">Pleurotus cornucopiae</name>
    <name type="common">Cornucopia mushroom</name>
    <dbReference type="NCBI Taxonomy" id="5321"/>
    <lineage>
        <taxon>Eukaryota</taxon>
        <taxon>Fungi</taxon>
        <taxon>Dikarya</taxon>
        <taxon>Basidiomycota</taxon>
        <taxon>Agaricomycotina</taxon>
        <taxon>Agaricomycetes</taxon>
        <taxon>Agaricomycetidae</taxon>
        <taxon>Agaricales</taxon>
        <taxon>Pleurotineae</taxon>
        <taxon>Pleurotaceae</taxon>
        <taxon>Pleurotus</taxon>
    </lineage>
</organism>
<comment type="caution">
    <text evidence="1">The sequence shown here is derived from an EMBL/GenBank/DDBJ whole genome shotgun (WGS) entry which is preliminary data.</text>
</comment>
<proteinExistence type="predicted"/>
<evidence type="ECO:0000313" key="2">
    <source>
        <dbReference type="Proteomes" id="UP000824881"/>
    </source>
</evidence>
<gene>
    <name evidence="1" type="ORF">CCMSSC00406_0009254</name>
</gene>
<dbReference type="Proteomes" id="UP000824881">
    <property type="component" value="Unassembled WGS sequence"/>
</dbReference>
<name>A0ACB7J1C5_PLECO</name>
<keyword evidence="2" id="KW-1185">Reference proteome</keyword>